<protein>
    <submittedName>
        <fullName evidence="1">Uncharacterized protein</fullName>
    </submittedName>
</protein>
<proteinExistence type="predicted"/>
<organism evidence="1">
    <name type="scientific">viral metagenome</name>
    <dbReference type="NCBI Taxonomy" id="1070528"/>
    <lineage>
        <taxon>unclassified sequences</taxon>
        <taxon>metagenomes</taxon>
        <taxon>organismal metagenomes</taxon>
    </lineage>
</organism>
<sequence>MTDKISMLKEKLTEYSKYIDKDFEPLSNADEKLFIEKMIDTKTYNIVPHYNTEKQITHFYTVGLWYFYDIPEINLIIENFKETEENIEIVNMIFDIIYKNNNKKQDNKLFLEKYNVSFDFTKIDVNDYLSINCHFMFWFYMFYNYTNKTNDIMSINISENNFNDIKQKILSYIYDSQDTSQDASQDASSEDV</sequence>
<reference evidence="1" key="1">
    <citation type="journal article" date="2020" name="Nature">
        <title>Giant virus diversity and host interactions through global metagenomics.</title>
        <authorList>
            <person name="Schulz F."/>
            <person name="Roux S."/>
            <person name="Paez-Espino D."/>
            <person name="Jungbluth S."/>
            <person name="Walsh D.A."/>
            <person name="Denef V.J."/>
            <person name="McMahon K.D."/>
            <person name="Konstantinidis K.T."/>
            <person name="Eloe-Fadrosh E.A."/>
            <person name="Kyrpides N.C."/>
            <person name="Woyke T."/>
        </authorList>
    </citation>
    <scope>NUCLEOTIDE SEQUENCE</scope>
    <source>
        <strain evidence="1">GVMAG-M-3300023179-103</strain>
    </source>
</reference>
<dbReference type="EMBL" id="MN739699">
    <property type="protein sequence ID" value="QHT21982.1"/>
    <property type="molecule type" value="Genomic_DNA"/>
</dbReference>
<dbReference type="AlphaFoldDB" id="A0A6C0DZV3"/>
<evidence type="ECO:0000313" key="1">
    <source>
        <dbReference type="EMBL" id="QHT21982.1"/>
    </source>
</evidence>
<accession>A0A6C0DZV3</accession>
<name>A0A6C0DZV3_9ZZZZ</name>